<keyword evidence="5 7" id="KW-0413">Isomerase</keyword>
<feature type="binding site" evidence="7">
    <location>
        <begin position="191"/>
        <end position="192"/>
    </location>
    <ligand>
        <name>substrate</name>
    </ligand>
</feature>
<evidence type="ECO:0000256" key="2">
    <source>
        <dbReference type="ARBA" id="ARBA00013090"/>
    </source>
</evidence>
<evidence type="ECO:0000256" key="3">
    <source>
        <dbReference type="ARBA" id="ARBA00022960"/>
    </source>
</evidence>
<dbReference type="InterPro" id="IPR015942">
    <property type="entry name" value="Asp/Glu/hydantoin_racemase"/>
</dbReference>
<dbReference type="GO" id="GO:0009252">
    <property type="term" value="P:peptidoglycan biosynthetic process"/>
    <property type="evidence" value="ECO:0007669"/>
    <property type="project" value="UniProtKB-UniRule"/>
</dbReference>
<evidence type="ECO:0000313" key="9">
    <source>
        <dbReference type="Proteomes" id="UP000220752"/>
    </source>
</evidence>
<reference evidence="8 9" key="1">
    <citation type="journal article" date="2017" name="Front. Microbiol.">
        <title>New Insights into the Diversity of the Genus Faecalibacterium.</title>
        <authorList>
            <person name="Benevides L."/>
            <person name="Burman S."/>
            <person name="Martin R."/>
            <person name="Robert V."/>
            <person name="Thomas M."/>
            <person name="Miquel S."/>
            <person name="Chain F."/>
            <person name="Sokol H."/>
            <person name="Bermudez-Humaran L.G."/>
            <person name="Morrison M."/>
            <person name="Langella P."/>
            <person name="Azevedo V.A."/>
            <person name="Chatel J.M."/>
            <person name="Soares S."/>
        </authorList>
    </citation>
    <scope>NUCLEOTIDE SEQUENCE [LARGE SCALE GENOMIC DNA]</scope>
    <source>
        <strain evidence="9">CNCM I-4540</strain>
    </source>
</reference>
<evidence type="ECO:0000313" key="8">
    <source>
        <dbReference type="EMBL" id="PDX59579.1"/>
    </source>
</evidence>
<feature type="binding site" evidence="7">
    <location>
        <begin position="10"/>
        <end position="11"/>
    </location>
    <ligand>
        <name>substrate</name>
    </ligand>
</feature>
<comment type="function">
    <text evidence="7">Provides the (R)-glutamate required for cell wall biosynthesis.</text>
</comment>
<dbReference type="GO" id="GO:0008881">
    <property type="term" value="F:glutamate racemase activity"/>
    <property type="evidence" value="ECO:0007669"/>
    <property type="project" value="UniProtKB-UniRule"/>
</dbReference>
<feature type="binding site" evidence="7">
    <location>
        <begin position="42"/>
        <end position="43"/>
    </location>
    <ligand>
        <name>substrate</name>
    </ligand>
</feature>
<dbReference type="InterPro" id="IPR033134">
    <property type="entry name" value="Asp/Glu_racemase_AS_2"/>
</dbReference>
<gene>
    <name evidence="7" type="primary">murI</name>
    <name evidence="8" type="ORF">CGS46_01340</name>
</gene>
<keyword evidence="9" id="KW-1185">Reference proteome</keyword>
<proteinExistence type="inferred from homology"/>
<comment type="caution">
    <text evidence="8">The sequence shown here is derived from an EMBL/GenBank/DDBJ whole genome shotgun (WGS) entry which is preliminary data.</text>
</comment>
<dbReference type="InterPro" id="IPR001920">
    <property type="entry name" value="Asp/Glu_race"/>
</dbReference>
<dbReference type="Proteomes" id="UP000220752">
    <property type="component" value="Unassembled WGS sequence"/>
</dbReference>
<keyword evidence="3 7" id="KW-0133">Cell shape</keyword>
<comment type="caution">
    <text evidence="7">Lacks conserved residue(s) required for the propagation of feature annotation.</text>
</comment>
<name>A0A2A6ZDZ3_9FIRM</name>
<dbReference type="GO" id="GO:0071555">
    <property type="term" value="P:cell wall organization"/>
    <property type="evidence" value="ECO:0007669"/>
    <property type="project" value="UniProtKB-KW"/>
</dbReference>
<feature type="active site" description="Proton donor/acceptor" evidence="7">
    <location>
        <position position="190"/>
    </location>
</feature>
<dbReference type="NCBIfam" id="TIGR00067">
    <property type="entry name" value="glut_race"/>
    <property type="match status" value="1"/>
</dbReference>
<keyword evidence="4 7" id="KW-0573">Peptidoglycan synthesis</keyword>
<evidence type="ECO:0000256" key="7">
    <source>
        <dbReference type="HAMAP-Rule" id="MF_00258"/>
    </source>
</evidence>
<protein>
    <recommendedName>
        <fullName evidence="2 7">Glutamate racemase</fullName>
        <ecNumber evidence="2 7">5.1.1.3</ecNumber>
    </recommendedName>
</protein>
<dbReference type="HAMAP" id="MF_00258">
    <property type="entry name" value="Glu_racemase"/>
    <property type="match status" value="1"/>
</dbReference>
<dbReference type="UniPathway" id="UPA00219"/>
<dbReference type="EC" id="5.1.1.3" evidence="2 7"/>
<evidence type="ECO:0000256" key="5">
    <source>
        <dbReference type="ARBA" id="ARBA00023235"/>
    </source>
</evidence>
<comment type="catalytic activity">
    <reaction evidence="1 7">
        <text>L-glutamate = D-glutamate</text>
        <dbReference type="Rhea" id="RHEA:12813"/>
        <dbReference type="ChEBI" id="CHEBI:29985"/>
        <dbReference type="ChEBI" id="CHEBI:29986"/>
        <dbReference type="EC" id="5.1.1.3"/>
    </reaction>
</comment>
<comment type="pathway">
    <text evidence="7">Cell wall biogenesis; peptidoglycan biosynthesis.</text>
</comment>
<organism evidence="8 9">
    <name type="scientific">Faecalibacterium langellae</name>
    <dbReference type="NCBI Taxonomy" id="3435293"/>
    <lineage>
        <taxon>Bacteria</taxon>
        <taxon>Bacillati</taxon>
        <taxon>Bacillota</taxon>
        <taxon>Clostridia</taxon>
        <taxon>Eubacteriales</taxon>
        <taxon>Oscillospiraceae</taxon>
        <taxon>Faecalibacterium</taxon>
    </lineage>
</organism>
<dbReference type="GO" id="GO:0008360">
    <property type="term" value="P:regulation of cell shape"/>
    <property type="evidence" value="ECO:0007669"/>
    <property type="project" value="UniProtKB-KW"/>
</dbReference>
<dbReference type="PANTHER" id="PTHR21198:SF2">
    <property type="entry name" value="GLUTAMATE RACEMASE"/>
    <property type="match status" value="1"/>
</dbReference>
<comment type="similarity">
    <text evidence="7">Belongs to the aspartate/glutamate racemases family.</text>
</comment>
<feature type="active site" description="Proton donor/acceptor" evidence="7">
    <location>
        <position position="73"/>
    </location>
</feature>
<evidence type="ECO:0000256" key="1">
    <source>
        <dbReference type="ARBA" id="ARBA00001602"/>
    </source>
</evidence>
<dbReference type="InterPro" id="IPR004391">
    <property type="entry name" value="Glu_race"/>
</dbReference>
<dbReference type="PROSITE" id="PS00924">
    <property type="entry name" value="ASP_GLU_RACEMASE_2"/>
    <property type="match status" value="1"/>
</dbReference>
<dbReference type="Pfam" id="PF01177">
    <property type="entry name" value="Asp_Glu_race"/>
    <property type="match status" value="1"/>
</dbReference>
<dbReference type="EMBL" id="NMTQ01000011">
    <property type="protein sequence ID" value="PDX59579.1"/>
    <property type="molecule type" value="Genomic_DNA"/>
</dbReference>
<dbReference type="AlphaFoldDB" id="A0A2A6ZDZ3"/>
<sequence length="275" mass="30083">MDNRPIGVFDSGLGGLTGVRELRKRLPHEEIIYFGDTGRVPYGSRSPETILQYARQDVAFLLSKNVKCIMAACGTVSSTYPAAEAAKLPVPYLGVVDAAAREAAFATRNRRIGVIGTAATIRSRSYEKLLRQLVPGVEITARACPLFVPLVEAGYVDHSEESRQQVTKLVIAQYLTEVREAGVDTLILGCTHYPLLKTMIGEFMGQSVTLVDPAKTAAHHLEQMLSERGLRAAQEHEGQAHFYVSDVPDSFVQTADLFLGEYKGGPVDQIAIDKY</sequence>
<dbReference type="Gene3D" id="3.40.50.1860">
    <property type="match status" value="2"/>
</dbReference>
<dbReference type="SUPFAM" id="SSF53681">
    <property type="entry name" value="Aspartate/glutamate racemase"/>
    <property type="match status" value="2"/>
</dbReference>
<dbReference type="PANTHER" id="PTHR21198">
    <property type="entry name" value="GLUTAMATE RACEMASE"/>
    <property type="match status" value="1"/>
</dbReference>
<keyword evidence="6 7" id="KW-0961">Cell wall biogenesis/degradation</keyword>
<accession>A0A2A6ZDZ3</accession>
<evidence type="ECO:0000256" key="6">
    <source>
        <dbReference type="ARBA" id="ARBA00023316"/>
    </source>
</evidence>
<evidence type="ECO:0000256" key="4">
    <source>
        <dbReference type="ARBA" id="ARBA00022984"/>
    </source>
</evidence>
<dbReference type="FunFam" id="3.40.50.1860:FF:000001">
    <property type="entry name" value="Glutamate racemase"/>
    <property type="match status" value="1"/>
</dbReference>